<feature type="domain" description="Insertion element IS150 protein InsJ-like helix-turn-helix" evidence="1">
    <location>
        <begin position="11"/>
        <end position="59"/>
    </location>
</feature>
<evidence type="ECO:0000259" key="1">
    <source>
        <dbReference type="Pfam" id="PF13518"/>
    </source>
</evidence>
<feature type="non-terminal residue" evidence="2">
    <location>
        <position position="96"/>
    </location>
</feature>
<evidence type="ECO:0000313" key="3">
    <source>
        <dbReference type="Proteomes" id="UP000309215"/>
    </source>
</evidence>
<dbReference type="RefSeq" id="WP_136930777.1">
    <property type="nucleotide sequence ID" value="NZ_SSMQ01000020.1"/>
</dbReference>
<organism evidence="2 3">
    <name type="scientific">Polyangium fumosum</name>
    <dbReference type="NCBI Taxonomy" id="889272"/>
    <lineage>
        <taxon>Bacteria</taxon>
        <taxon>Pseudomonadati</taxon>
        <taxon>Myxococcota</taxon>
        <taxon>Polyangia</taxon>
        <taxon>Polyangiales</taxon>
        <taxon>Polyangiaceae</taxon>
        <taxon>Polyangium</taxon>
    </lineage>
</organism>
<gene>
    <name evidence="2" type="ORF">E8A74_20755</name>
</gene>
<keyword evidence="3" id="KW-1185">Reference proteome</keyword>
<dbReference type="Proteomes" id="UP000309215">
    <property type="component" value="Unassembled WGS sequence"/>
</dbReference>
<dbReference type="EMBL" id="SSMQ01000020">
    <property type="protein sequence ID" value="TKD06349.1"/>
    <property type="molecule type" value="Genomic_DNA"/>
</dbReference>
<dbReference type="InterPro" id="IPR055247">
    <property type="entry name" value="InsJ-like_HTH"/>
</dbReference>
<dbReference type="SUPFAM" id="SSF46689">
    <property type="entry name" value="Homeodomain-like"/>
    <property type="match status" value="1"/>
</dbReference>
<dbReference type="Gene3D" id="1.10.10.10">
    <property type="entry name" value="Winged helix-like DNA-binding domain superfamily/Winged helix DNA-binding domain"/>
    <property type="match status" value="1"/>
</dbReference>
<dbReference type="OrthoDB" id="9809060at2"/>
<accession>A0A4U1JAK3</accession>
<dbReference type="InterPro" id="IPR036388">
    <property type="entry name" value="WH-like_DNA-bd_sf"/>
</dbReference>
<evidence type="ECO:0000313" key="2">
    <source>
        <dbReference type="EMBL" id="TKD06349.1"/>
    </source>
</evidence>
<dbReference type="AlphaFoldDB" id="A0A4U1JAK3"/>
<protein>
    <submittedName>
        <fullName evidence="2">Helix-turn-helix domain-containing protein</fullName>
    </submittedName>
</protein>
<dbReference type="Pfam" id="PF13518">
    <property type="entry name" value="HTH_28"/>
    <property type="match status" value="1"/>
</dbReference>
<dbReference type="InterPro" id="IPR009057">
    <property type="entry name" value="Homeodomain-like_sf"/>
</dbReference>
<comment type="caution">
    <text evidence="2">The sequence shown here is derived from an EMBL/GenBank/DDBJ whole genome shotgun (WGS) entry which is preliminary data.</text>
</comment>
<reference evidence="2 3" key="1">
    <citation type="submission" date="2019-04" db="EMBL/GenBank/DDBJ databases">
        <authorList>
            <person name="Li Y."/>
            <person name="Wang J."/>
        </authorList>
    </citation>
    <scope>NUCLEOTIDE SEQUENCE [LARGE SCALE GENOMIC DNA]</scope>
    <source>
        <strain evidence="2 3">DSM 14668</strain>
    </source>
</reference>
<name>A0A4U1JAK3_9BACT</name>
<proteinExistence type="predicted"/>
<sequence length="96" mass="11350">MPWRESRVVEERMRFIVAVDEGDEPFTELCRRFGISRKTGYKWLERYESLGPAGLEDKPPVARNHPHRLDDELADVFVKTRKDHPTWGPKKLRAFV</sequence>